<dbReference type="Proteomes" id="UP000003824">
    <property type="component" value="Unassembled WGS sequence"/>
</dbReference>
<name>D5ZTF6_STRV1</name>
<organism evidence="2 3">
    <name type="scientific">Streptomyces viridosporus (strain ATCC 14672 / DSM 40746 / JCM 4963 / KCTC 9882 / NRRL B-12104 / FH 1290)</name>
    <name type="common">Streptomyces ghanaensis</name>
    <dbReference type="NCBI Taxonomy" id="566461"/>
    <lineage>
        <taxon>Bacteria</taxon>
        <taxon>Bacillati</taxon>
        <taxon>Actinomycetota</taxon>
        <taxon>Actinomycetes</taxon>
        <taxon>Kitasatosporales</taxon>
        <taxon>Streptomycetaceae</taxon>
        <taxon>Streptomyces</taxon>
    </lineage>
</organism>
<protein>
    <submittedName>
        <fullName evidence="2">Predicted protein</fullName>
    </submittedName>
</protein>
<gene>
    <name evidence="2" type="ORF">SSFG_03913</name>
</gene>
<feature type="compositionally biased region" description="Basic and acidic residues" evidence="1">
    <location>
        <begin position="8"/>
        <end position="21"/>
    </location>
</feature>
<sequence length="39" mass="4534">MHGRRVRPATDTRGRWNDFGRKFQGPGQGREALDQFFGK</sequence>
<evidence type="ECO:0000313" key="2">
    <source>
        <dbReference type="EMBL" id="EFE68669.2"/>
    </source>
</evidence>
<dbReference type="EMBL" id="DS999641">
    <property type="protein sequence ID" value="EFE68669.2"/>
    <property type="molecule type" value="Genomic_DNA"/>
</dbReference>
<evidence type="ECO:0000313" key="3">
    <source>
        <dbReference type="Proteomes" id="UP000003824"/>
    </source>
</evidence>
<feature type="region of interest" description="Disordered" evidence="1">
    <location>
        <begin position="1"/>
        <end position="39"/>
    </location>
</feature>
<evidence type="ECO:0000256" key="1">
    <source>
        <dbReference type="SAM" id="MobiDB-lite"/>
    </source>
</evidence>
<dbReference type="AlphaFoldDB" id="D5ZTF6"/>
<proteinExistence type="predicted"/>
<reference evidence="3" key="1">
    <citation type="submission" date="2008-12" db="EMBL/GenBank/DDBJ databases">
        <title>Annotation of Streptomyces ghanaensis ATCC 14672.</title>
        <authorList>
            <consortium name="The Broad Institute Genome Sequencing Platform"/>
            <consortium name="Broad Institute Microbial Sequencing Center"/>
            <person name="Fischbach M."/>
            <person name="Ward D."/>
            <person name="Young S."/>
            <person name="Kodira C.D."/>
            <person name="Zeng Q."/>
            <person name="Koehrsen M."/>
            <person name="Godfrey P."/>
            <person name="Alvarado L."/>
            <person name="Berlin A.M."/>
            <person name="Borenstein D."/>
            <person name="Chen Z."/>
            <person name="Engels R."/>
            <person name="Freedman E."/>
            <person name="Gellesch M."/>
            <person name="Goldberg J."/>
            <person name="Griggs A."/>
            <person name="Gujja S."/>
            <person name="Heiman D.I."/>
            <person name="Hepburn T.A."/>
            <person name="Howarth C."/>
            <person name="Jen D."/>
            <person name="Larson L."/>
            <person name="Lewis B."/>
            <person name="Mehta T."/>
            <person name="Park D."/>
            <person name="Pearson M."/>
            <person name="Roberts A."/>
            <person name="Saif S."/>
            <person name="Shea T.D."/>
            <person name="Shenoy N."/>
            <person name="Sisk P."/>
            <person name="Stolte C."/>
            <person name="Sykes S.N."/>
            <person name="Walk T."/>
            <person name="White J."/>
            <person name="Yandava C."/>
            <person name="Straight P."/>
            <person name="Clardy J."/>
            <person name="Hung D."/>
            <person name="Kolter R."/>
            <person name="Mekalanos J."/>
            <person name="Walker S."/>
            <person name="Walsh C.T."/>
            <person name="Wieland B.L.C."/>
            <person name="Ilzarbe M."/>
            <person name="Galagan J."/>
            <person name="Nusbaum C."/>
            <person name="Birren B."/>
        </authorList>
    </citation>
    <scope>NUCLEOTIDE SEQUENCE [LARGE SCALE GENOMIC DNA]</scope>
    <source>
        <strain evidence="3">ATCC 14672 / DSM 40746 / JCM 4963 / KCTC 9882 / NRRL B-12104 / FH 1290</strain>
    </source>
</reference>
<accession>D5ZTF6</accession>